<dbReference type="PATRIC" id="fig|1149862.3.peg.1317"/>
<organism evidence="1 2">
    <name type="scientific">Pelosinus fermentans B4</name>
    <dbReference type="NCBI Taxonomy" id="1149862"/>
    <lineage>
        <taxon>Bacteria</taxon>
        <taxon>Bacillati</taxon>
        <taxon>Bacillota</taxon>
        <taxon>Negativicutes</taxon>
        <taxon>Selenomonadales</taxon>
        <taxon>Sporomusaceae</taxon>
        <taxon>Pelosinus</taxon>
    </lineage>
</organism>
<gene>
    <name evidence="1" type="ORF">FB4_2766</name>
</gene>
<evidence type="ECO:0000313" key="2">
    <source>
        <dbReference type="Proteomes" id="UP000004324"/>
    </source>
</evidence>
<keyword evidence="2" id="KW-1185">Reference proteome</keyword>
<comment type="caution">
    <text evidence="1">The sequence shown here is derived from an EMBL/GenBank/DDBJ whole genome shotgun (WGS) entry which is preliminary data.</text>
</comment>
<name>I8RIB0_9FIRM</name>
<reference evidence="1 2" key="1">
    <citation type="journal article" date="2012" name="J. Bacteriol.">
        <title>Draft Genome Sequences for Two Metal-Reducing Pelosinus fermentans Strains Isolated from a Cr(VI)-Contaminated Site and for Type Strain R7.</title>
        <authorList>
            <person name="Brown S.D."/>
            <person name="Podar M."/>
            <person name="Klingeman D.M."/>
            <person name="Johnson C.M."/>
            <person name="Yang Z.K."/>
            <person name="Utturkar S.M."/>
            <person name="Land M.L."/>
            <person name="Mosher J.J."/>
            <person name="Hurt R.A.Jr."/>
            <person name="Phelps T.J."/>
            <person name="Palumbo A.V."/>
            <person name="Arkin A.P."/>
            <person name="Hazen T.C."/>
            <person name="Elias D.A."/>
        </authorList>
    </citation>
    <scope>NUCLEOTIDE SEQUENCE [LARGE SCALE GENOMIC DNA]</scope>
    <source>
        <strain evidence="1 2">B4</strain>
    </source>
</reference>
<protein>
    <submittedName>
        <fullName evidence="1">Uncharacterized protein</fullName>
    </submittedName>
</protein>
<dbReference type="EMBL" id="AKVJ01000017">
    <property type="protein sequence ID" value="EIW19583.1"/>
    <property type="molecule type" value="Genomic_DNA"/>
</dbReference>
<dbReference type="AlphaFoldDB" id="I8RIB0"/>
<dbReference type="RefSeq" id="WP_007932472.1">
    <property type="nucleotide sequence ID" value="NZ_AKVJ01000017.1"/>
</dbReference>
<sequence length="344" mass="39993">MKSKIIEIDKNFLPVDEKVSMDIIFDYFSDQEIEIEETNAHYRLRITRSDFLYCENMENSLKGLGINKKKVKDFRIVEQNSIFCLLESWIPYGWSKFIAENSKLTDNLTIIHLDDHADLMSPRISVNNGKWKDMLTGDEVSFSEPESIKKAIQSGAITIGSMMTPLIHYIKNVNLFHFKQNVDSISRYIEKTTELDSLFCLGKKRLAVKLVTRPKNLRERNNTYLRTSRLSELIENIKPNTDIFLHIDMDFFNNRFNGSTDWRIFAAKNNLNMDKQKEIMDDLCRQIFEAGLGSRIKHVSIGISPSFYPCEYWKEGVSYLLCRLHSVGVKVGELMKKLKLNTDS</sequence>
<dbReference type="OrthoDB" id="9814833at2"/>
<evidence type="ECO:0000313" key="1">
    <source>
        <dbReference type="EMBL" id="EIW19583.1"/>
    </source>
</evidence>
<accession>I8RIB0</accession>
<dbReference type="Proteomes" id="UP000004324">
    <property type="component" value="Unassembled WGS sequence"/>
</dbReference>
<proteinExistence type="predicted"/>